<feature type="domain" description="AMIN" evidence="1">
    <location>
        <begin position="158"/>
        <end position="234"/>
    </location>
</feature>
<dbReference type="STRING" id="1121457.SAMN02745161_2770"/>
<dbReference type="Pfam" id="PF11741">
    <property type="entry name" value="AMIN"/>
    <property type="match status" value="1"/>
</dbReference>
<dbReference type="EMBL" id="FSRG01000006">
    <property type="protein sequence ID" value="SIO31585.1"/>
    <property type="molecule type" value="Genomic_DNA"/>
</dbReference>
<keyword evidence="3" id="KW-1185">Reference proteome</keyword>
<dbReference type="AlphaFoldDB" id="A0A1N6IHX5"/>
<reference evidence="3" key="1">
    <citation type="submission" date="2016-11" db="EMBL/GenBank/DDBJ databases">
        <authorList>
            <person name="Varghese N."/>
            <person name="Submissions S."/>
        </authorList>
    </citation>
    <scope>NUCLEOTIDE SEQUENCE [LARGE SCALE GENOMIC DNA]</scope>
    <source>
        <strain evidence="3">DSM 17456</strain>
    </source>
</reference>
<dbReference type="RefSeq" id="WP_074217515.1">
    <property type="nucleotide sequence ID" value="NZ_FSRG01000006.1"/>
</dbReference>
<protein>
    <submittedName>
        <fullName evidence="2">AMIN domain-containing protein</fullName>
    </submittedName>
</protein>
<proteinExistence type="predicted"/>
<evidence type="ECO:0000313" key="3">
    <source>
        <dbReference type="Proteomes" id="UP000184694"/>
    </source>
</evidence>
<dbReference type="InterPro" id="IPR021731">
    <property type="entry name" value="AMIN_dom"/>
</dbReference>
<evidence type="ECO:0000259" key="1">
    <source>
        <dbReference type="Pfam" id="PF11741"/>
    </source>
</evidence>
<gene>
    <name evidence="2" type="ORF">SAMN02745161_2770</name>
</gene>
<dbReference type="Proteomes" id="UP000184694">
    <property type="component" value="Unassembled WGS sequence"/>
</dbReference>
<evidence type="ECO:0000313" key="2">
    <source>
        <dbReference type="EMBL" id="SIO31585.1"/>
    </source>
</evidence>
<name>A0A1N6IHX5_9BACT</name>
<organism evidence="2 3">
    <name type="scientific">Halodesulfovibrio marinisediminis DSM 17456</name>
    <dbReference type="NCBI Taxonomy" id="1121457"/>
    <lineage>
        <taxon>Bacteria</taxon>
        <taxon>Pseudomonadati</taxon>
        <taxon>Thermodesulfobacteriota</taxon>
        <taxon>Desulfovibrionia</taxon>
        <taxon>Desulfovibrionales</taxon>
        <taxon>Desulfovibrionaceae</taxon>
        <taxon>Halodesulfovibrio</taxon>
    </lineage>
</organism>
<accession>A0A1N6IHX5</accession>
<dbReference type="Gene3D" id="2.60.40.3500">
    <property type="match status" value="1"/>
</dbReference>
<sequence>MNRNISMMILLALVIGAVLIGYNKWMMRDAYITPEDASSLAVVGGKQDSQSLQHVVIDKSTSDILASAVSEVGNGAAVTTKAKQSPSLKVTDSQAKAPQAKTENTLTLVTKTVTVAVPSAKATVQVAPSKNVATSLTECTKKDSAQLSPLVSVSYSDKKLTVFATNKFTYKIFGLKEPDRFVVDVVGHFSDEVPVPKVAPDSLVKAVRLGHHDDRVRIVLDLKGKFPANWSATQTNGTLSAVLQ</sequence>